<organism evidence="7 8">
    <name type="scientific">Candidimonas nitroreducens</name>
    <dbReference type="NCBI Taxonomy" id="683354"/>
    <lineage>
        <taxon>Bacteria</taxon>
        <taxon>Pseudomonadati</taxon>
        <taxon>Pseudomonadota</taxon>
        <taxon>Betaproteobacteria</taxon>
        <taxon>Burkholderiales</taxon>
        <taxon>Alcaligenaceae</taxon>
        <taxon>Candidimonas</taxon>
    </lineage>
</organism>
<dbReference type="EMBL" id="NJIH01000003">
    <property type="protein sequence ID" value="OWT63856.1"/>
    <property type="molecule type" value="Genomic_DNA"/>
</dbReference>
<protein>
    <submittedName>
        <fullName evidence="7">ABC transporter ATP-binding protein</fullName>
    </submittedName>
</protein>
<evidence type="ECO:0000256" key="2">
    <source>
        <dbReference type="ARBA" id="ARBA00022448"/>
    </source>
</evidence>
<dbReference type="GO" id="GO:0016020">
    <property type="term" value="C:membrane"/>
    <property type="evidence" value="ECO:0007669"/>
    <property type="project" value="InterPro"/>
</dbReference>
<evidence type="ECO:0000313" key="7">
    <source>
        <dbReference type="EMBL" id="OWT63856.1"/>
    </source>
</evidence>
<dbReference type="SUPFAM" id="SSF52540">
    <property type="entry name" value="P-loop containing nucleoside triphosphate hydrolases"/>
    <property type="match status" value="1"/>
</dbReference>
<comment type="caution">
    <text evidence="7">The sequence shown here is derived from an EMBL/GenBank/DDBJ whole genome shotgun (WGS) entry which is preliminary data.</text>
</comment>
<dbReference type="GO" id="GO:0140359">
    <property type="term" value="F:ABC-type transporter activity"/>
    <property type="evidence" value="ECO:0007669"/>
    <property type="project" value="InterPro"/>
</dbReference>
<evidence type="ECO:0000259" key="6">
    <source>
        <dbReference type="PROSITE" id="PS50893"/>
    </source>
</evidence>
<dbReference type="InterPro" id="IPR027417">
    <property type="entry name" value="P-loop_NTPase"/>
</dbReference>
<comment type="similarity">
    <text evidence="1">Belongs to the ABC transporter superfamily.</text>
</comment>
<accession>A0A225MRH7</accession>
<dbReference type="OrthoDB" id="9778870at2"/>
<keyword evidence="3" id="KW-0472">Membrane</keyword>
<name>A0A225MRH7_9BURK</name>
<dbReference type="PANTHER" id="PTHR46743:SF2">
    <property type="entry name" value="TEICHOIC ACIDS EXPORT ATP-BINDING PROTEIN TAGH"/>
    <property type="match status" value="1"/>
</dbReference>
<keyword evidence="5 7" id="KW-0067">ATP-binding</keyword>
<keyword evidence="2" id="KW-0813">Transport</keyword>
<keyword evidence="3" id="KW-1003">Cell membrane</keyword>
<dbReference type="RefSeq" id="WP_088602435.1">
    <property type="nucleotide sequence ID" value="NZ_NJIH01000003.1"/>
</dbReference>
<dbReference type="GO" id="GO:0005524">
    <property type="term" value="F:ATP binding"/>
    <property type="evidence" value="ECO:0007669"/>
    <property type="project" value="UniProtKB-KW"/>
</dbReference>
<reference evidence="8" key="1">
    <citation type="submission" date="2017-06" db="EMBL/GenBank/DDBJ databases">
        <title>Herbaspirillum phytohormonus sp. nov., isolated from the root nodule of Robinia pseudoacacia in lead-zinc mine.</title>
        <authorList>
            <person name="Fan M."/>
            <person name="Lin Y."/>
        </authorList>
    </citation>
    <scope>NUCLEOTIDE SEQUENCE [LARGE SCALE GENOMIC DNA]</scope>
    <source>
        <strain evidence="8">SC-089</strain>
    </source>
</reference>
<feature type="domain" description="ABC transporter" evidence="6">
    <location>
        <begin position="25"/>
        <end position="247"/>
    </location>
</feature>
<dbReference type="InterPro" id="IPR015860">
    <property type="entry name" value="ABC_transpr_TagH-like"/>
</dbReference>
<dbReference type="InterPro" id="IPR003439">
    <property type="entry name" value="ABC_transporter-like_ATP-bd"/>
</dbReference>
<dbReference type="Proteomes" id="UP000214603">
    <property type="component" value="Unassembled WGS sequence"/>
</dbReference>
<keyword evidence="8" id="KW-1185">Reference proteome</keyword>
<dbReference type="PROSITE" id="PS50893">
    <property type="entry name" value="ABC_TRANSPORTER_2"/>
    <property type="match status" value="1"/>
</dbReference>
<keyword evidence="4" id="KW-0547">Nucleotide-binding</keyword>
<evidence type="ECO:0000313" key="8">
    <source>
        <dbReference type="Proteomes" id="UP000214603"/>
    </source>
</evidence>
<evidence type="ECO:0000256" key="4">
    <source>
        <dbReference type="ARBA" id="ARBA00022741"/>
    </source>
</evidence>
<evidence type="ECO:0000256" key="5">
    <source>
        <dbReference type="ARBA" id="ARBA00022840"/>
    </source>
</evidence>
<dbReference type="Pfam" id="PF00005">
    <property type="entry name" value="ABC_tran"/>
    <property type="match status" value="1"/>
</dbReference>
<dbReference type="PANTHER" id="PTHR46743">
    <property type="entry name" value="TEICHOIC ACIDS EXPORT ATP-BINDING PROTEIN TAGH"/>
    <property type="match status" value="1"/>
</dbReference>
<evidence type="ECO:0000256" key="3">
    <source>
        <dbReference type="ARBA" id="ARBA00022475"/>
    </source>
</evidence>
<dbReference type="InterPro" id="IPR003593">
    <property type="entry name" value="AAA+_ATPase"/>
</dbReference>
<dbReference type="SMART" id="SM00382">
    <property type="entry name" value="AAA"/>
    <property type="match status" value="1"/>
</dbReference>
<dbReference type="Gene3D" id="3.40.50.300">
    <property type="entry name" value="P-loop containing nucleotide triphosphate hydrolases"/>
    <property type="match status" value="1"/>
</dbReference>
<dbReference type="AlphaFoldDB" id="A0A225MRH7"/>
<evidence type="ECO:0000256" key="1">
    <source>
        <dbReference type="ARBA" id="ARBA00005417"/>
    </source>
</evidence>
<gene>
    <name evidence="7" type="ORF">CEY11_05990</name>
</gene>
<dbReference type="InterPro" id="IPR050683">
    <property type="entry name" value="Bact_Polysacc_Export_ATP-bd"/>
</dbReference>
<dbReference type="GO" id="GO:0016887">
    <property type="term" value="F:ATP hydrolysis activity"/>
    <property type="evidence" value="ECO:0007669"/>
    <property type="project" value="InterPro"/>
</dbReference>
<dbReference type="CDD" id="cd03220">
    <property type="entry name" value="ABC_KpsT_Wzt"/>
    <property type="match status" value="1"/>
</dbReference>
<sequence>MAHVKASNLLVEMPIYELSSRSMKLRVLGALKNNRFGTDGDVTVVRALQNINFEFRDGDRIGLIGANGAGKSTLLRVLAGIYEPTGGELQIDGKAVALLEMGLGMDDTLTGYQNIKLRGMLLGMKPGEVESHTQEIAEFTELGDYLHLPIRTYSSGMRIRLAFAISTTVHADLLLLDEVIGVGDAAFIEKANTRLRNFQNRAKIVFIASHSGAVISDMCNKAIWLDGGSQMFVGGVREALNAYSESLHG</sequence>
<proteinExistence type="inferred from homology"/>